<dbReference type="EMBL" id="WBKB01000001">
    <property type="protein sequence ID" value="KAB1644964.1"/>
    <property type="molecule type" value="Genomic_DNA"/>
</dbReference>
<evidence type="ECO:0000259" key="5">
    <source>
        <dbReference type="SMART" id="SM00922"/>
    </source>
</evidence>
<feature type="domain" description="Mandelate racemase/muconate lactonizing enzyme C-terminal" evidence="5">
    <location>
        <begin position="89"/>
        <end position="185"/>
    </location>
</feature>
<dbReference type="AlphaFoldDB" id="A0A7J5BFF4"/>
<evidence type="ECO:0000256" key="1">
    <source>
        <dbReference type="ARBA" id="ARBA00022723"/>
    </source>
</evidence>
<dbReference type="InterPro" id="IPR036849">
    <property type="entry name" value="Enolase-like_C_sf"/>
</dbReference>
<dbReference type="CDD" id="cd03320">
    <property type="entry name" value="OSBS"/>
    <property type="match status" value="1"/>
</dbReference>
<accession>A0A7J5BFF4</accession>
<comment type="cofactor">
    <cofactor evidence="4">
        <name>a divalent metal cation</name>
        <dbReference type="ChEBI" id="CHEBI:60240"/>
    </cofactor>
</comment>
<dbReference type="InterPro" id="IPR013342">
    <property type="entry name" value="Mandelate_racemase_C"/>
</dbReference>
<comment type="catalytic activity">
    <reaction evidence="4">
        <text>(1R,6R)-6-hydroxy-2-succinyl-cyclohexa-2,4-diene-1-carboxylate = 2-succinylbenzoate + H2O</text>
        <dbReference type="Rhea" id="RHEA:10196"/>
        <dbReference type="ChEBI" id="CHEBI:15377"/>
        <dbReference type="ChEBI" id="CHEBI:18325"/>
        <dbReference type="ChEBI" id="CHEBI:58689"/>
        <dbReference type="EC" id="4.2.1.113"/>
    </reaction>
</comment>
<gene>
    <name evidence="4" type="primary">menC</name>
    <name evidence="6" type="ORF">F8O05_01490</name>
</gene>
<dbReference type="HAMAP" id="MF_00470">
    <property type="entry name" value="MenC_1"/>
    <property type="match status" value="1"/>
</dbReference>
<dbReference type="SFLD" id="SFLDF00009">
    <property type="entry name" value="o-succinylbenzoate_synthase"/>
    <property type="match status" value="1"/>
</dbReference>
<feature type="active site" description="Proton acceptor" evidence="4">
    <location>
        <position position="216"/>
    </location>
</feature>
<dbReference type="SUPFAM" id="SSF51604">
    <property type="entry name" value="Enolase C-terminal domain-like"/>
    <property type="match status" value="1"/>
</dbReference>
<evidence type="ECO:0000256" key="4">
    <source>
        <dbReference type="HAMAP-Rule" id="MF_00470"/>
    </source>
</evidence>
<comment type="similarity">
    <text evidence="4">Belongs to the mandelate racemase/muconate lactonizing enzyme family. MenC type 1 subfamily.</text>
</comment>
<name>A0A7J5BFF4_9MICO</name>
<dbReference type="UniPathway" id="UPA01057">
    <property type="reaction ID" value="UER00165"/>
</dbReference>
<keyword evidence="2 4" id="KW-0460">Magnesium</keyword>
<feature type="binding site" evidence="4">
    <location>
        <position position="166"/>
    </location>
    <ligand>
        <name>Mg(2+)</name>
        <dbReference type="ChEBI" id="CHEBI:18420"/>
    </ligand>
</feature>
<keyword evidence="1 4" id="KW-0479">Metal-binding</keyword>
<dbReference type="OrthoDB" id="3725747at2"/>
<keyword evidence="3 4" id="KW-0456">Lyase</keyword>
<evidence type="ECO:0000313" key="6">
    <source>
        <dbReference type="EMBL" id="KAB1644964.1"/>
    </source>
</evidence>
<comment type="pathway">
    <text evidence="4">Quinol/quinone metabolism; 1,4-dihydroxy-2-naphthoate biosynthesis; 1,4-dihydroxy-2-naphthoate from chorismate: step 4/7.</text>
</comment>
<comment type="function">
    <text evidence="4">Converts 2-succinyl-6-hydroxy-2,4-cyclohexadiene-1-carboxylate (SHCHC) to 2-succinylbenzoate (OSB).</text>
</comment>
<dbReference type="Proteomes" id="UP000433493">
    <property type="component" value="Unassembled WGS sequence"/>
</dbReference>
<keyword evidence="7" id="KW-1185">Reference proteome</keyword>
<dbReference type="SMART" id="SM00922">
    <property type="entry name" value="MR_MLE"/>
    <property type="match status" value="1"/>
</dbReference>
<dbReference type="SFLD" id="SFLDG00180">
    <property type="entry name" value="muconate_cycloisomerase"/>
    <property type="match status" value="1"/>
</dbReference>
<dbReference type="NCBIfam" id="NF002782">
    <property type="entry name" value="PRK02901.1"/>
    <property type="match status" value="1"/>
</dbReference>
<comment type="caution">
    <text evidence="6">The sequence shown here is derived from an EMBL/GenBank/DDBJ whole genome shotgun (WGS) entry which is preliminary data.</text>
</comment>
<dbReference type="RefSeq" id="WP_158050976.1">
    <property type="nucleotide sequence ID" value="NZ_WBKB01000001.1"/>
</dbReference>
<dbReference type="PANTHER" id="PTHR48073">
    <property type="entry name" value="O-SUCCINYLBENZOATE SYNTHASE-RELATED"/>
    <property type="match status" value="1"/>
</dbReference>
<dbReference type="PANTHER" id="PTHR48073:SF2">
    <property type="entry name" value="O-SUCCINYLBENZOATE SYNTHASE"/>
    <property type="match status" value="1"/>
</dbReference>
<dbReference type="EC" id="4.2.1.113" evidence="4"/>
<dbReference type="GO" id="GO:0043748">
    <property type="term" value="F:O-succinylbenzoate synthase activity"/>
    <property type="evidence" value="ECO:0007669"/>
    <property type="project" value="UniProtKB-EC"/>
</dbReference>
<feature type="binding site" evidence="4">
    <location>
        <position position="138"/>
    </location>
    <ligand>
        <name>Mg(2+)</name>
        <dbReference type="ChEBI" id="CHEBI:18420"/>
    </ligand>
</feature>
<dbReference type="Pfam" id="PF13378">
    <property type="entry name" value="MR_MLE_C"/>
    <property type="match status" value="1"/>
</dbReference>
<comment type="pathway">
    <text evidence="4">Quinol/quinone metabolism; menaquinone biosynthesis.</text>
</comment>
<dbReference type="Gene3D" id="3.20.20.120">
    <property type="entry name" value="Enolase-like C-terminal domain"/>
    <property type="match status" value="1"/>
</dbReference>
<dbReference type="GO" id="GO:0000287">
    <property type="term" value="F:magnesium ion binding"/>
    <property type="evidence" value="ECO:0007669"/>
    <property type="project" value="UniProtKB-UniRule"/>
</dbReference>
<dbReference type="InterPro" id="IPR029065">
    <property type="entry name" value="Enolase_C-like"/>
</dbReference>
<evidence type="ECO:0000313" key="7">
    <source>
        <dbReference type="Proteomes" id="UP000433493"/>
    </source>
</evidence>
<evidence type="ECO:0000256" key="2">
    <source>
        <dbReference type="ARBA" id="ARBA00022842"/>
    </source>
</evidence>
<dbReference type="UniPathway" id="UPA00079"/>
<proteinExistence type="inferred from homology"/>
<keyword evidence="4" id="KW-0474">Menaquinone biosynthesis</keyword>
<reference evidence="6 7" key="1">
    <citation type="submission" date="2019-09" db="EMBL/GenBank/DDBJ databases">
        <title>Phylogeny of genus Pseudoclavibacter and closely related genus.</title>
        <authorList>
            <person name="Li Y."/>
        </authorList>
    </citation>
    <scope>NUCLEOTIDE SEQUENCE [LARGE SCALE GENOMIC DNA]</scope>
    <source>
        <strain evidence="6 7">KCTC 13959</strain>
    </source>
</reference>
<feature type="active site" description="Proton donor" evidence="4">
    <location>
        <position position="108"/>
    </location>
</feature>
<dbReference type="Pfam" id="PF18374">
    <property type="entry name" value="Enolase_like_N"/>
    <property type="match status" value="1"/>
</dbReference>
<protein>
    <recommendedName>
        <fullName evidence="4">o-succinylbenzoate synthase</fullName>
        <shortName evidence="4">OSB synthase</shortName>
        <shortName evidence="4">OSBS</shortName>
        <ecNumber evidence="4">4.2.1.113</ecNumber>
    </recommendedName>
    <alternativeName>
        <fullName evidence="4">4-(2'-carboxyphenyl)-4-oxybutyric acid synthase</fullName>
    </alternativeName>
    <alternativeName>
        <fullName evidence="4">o-succinylbenzoic acid synthase</fullName>
    </alternativeName>
</protein>
<feature type="binding site" evidence="4">
    <location>
        <position position="192"/>
    </location>
    <ligand>
        <name>Mg(2+)</name>
        <dbReference type="ChEBI" id="CHEBI:18420"/>
    </ligand>
</feature>
<sequence>MLPSLSDILERTRIVSLPLNTKFRGVTTREAAIIEGPEAWTEFSPFLEYEPEEASQWLAAALEYGFDPLLERVCHGSVAVNATVPAVRPEEVPGVLARFDGCRTIKVKVAERGQTLADDLARLEAVVATAPGAAIRIDANAGWQLEEAETALREIAKLGIQLEYAEQPVPTVPELAELRQRIRDLGTPIAADESVRKATDPLEVARAGAADHVIVKVQPLGGIRNALQVVQDAGLTATVSSALDTSVGIVMGAQLAARLPEPRFAAGLGTVSLFAADVVIEPRRPKNGEVSLEPALPRESLLREHRASAEREAWWHERIRACHEILVARAG</sequence>
<dbReference type="SFLD" id="SFLDS00001">
    <property type="entry name" value="Enolase"/>
    <property type="match status" value="1"/>
</dbReference>
<dbReference type="InterPro" id="IPR010196">
    <property type="entry name" value="OSB_synthase_MenC1"/>
</dbReference>
<evidence type="ECO:0000256" key="3">
    <source>
        <dbReference type="ARBA" id="ARBA00023239"/>
    </source>
</evidence>
<dbReference type="GO" id="GO:0009234">
    <property type="term" value="P:menaquinone biosynthetic process"/>
    <property type="evidence" value="ECO:0007669"/>
    <property type="project" value="UniProtKB-UniRule"/>
</dbReference>
<organism evidence="6 7">
    <name type="scientific">Gulosibacter chungangensis</name>
    <dbReference type="NCBI Taxonomy" id="979746"/>
    <lineage>
        <taxon>Bacteria</taxon>
        <taxon>Bacillati</taxon>
        <taxon>Actinomycetota</taxon>
        <taxon>Actinomycetes</taxon>
        <taxon>Micrococcales</taxon>
        <taxon>Microbacteriaceae</taxon>
        <taxon>Gulosibacter</taxon>
    </lineage>
</organism>